<name>A0A845HWU6_9BURK</name>
<gene>
    <name evidence="2" type="ORF">GTP23_02830</name>
</gene>
<dbReference type="PRINTS" id="PR00313">
    <property type="entry name" value="CABNDNGRPT"/>
</dbReference>
<dbReference type="EMBL" id="WWCL01000001">
    <property type="protein sequence ID" value="MYN44001.1"/>
    <property type="molecule type" value="Genomic_DNA"/>
</dbReference>
<sequence length="1276" mass="123543">MATTTELVQQLYVAYYNRPADVAGLAFWVDAIDNRGATIDQVSKGFNTVKEYTDMYSGKTADAVVNTVYQNLFGRIADSEGLNFWGPKIQSGAITTADLVKYITAGAVNADGTPNADGQVFANKVAAAQAFTTEIGTAGNEAERVAYANGGNAVAVAKAYIAGVTTTASLTAALANVHAVAQSALPAPEVTNFTLKATVDDVLGTAGNDVITAVIDGTTNAVATTLTPLDTINGGAGNDTVVLNVLNGVGNAGTAVAALPAVTVSNVENLNIRSAVDLTANTSSWSGLTNVNLTQGAVVALTSGATTAVAVSGATGNVSVTGGSTQTVTSAASGTAVTLGSAAGAVAVTHTAQAGGNIGINNGTTVDVTASGATTGTVIIGNTTAASGAVNVNTTGAAYAAADTAAVRGLITITGGTTVNVKQTATSSDAKVAADTSAVGNGVTQSAVTVHANNSTTAVTVAQTAAATAVDAVIAAAGAKQVDTVTFTAMAANDSITVGGLTFTASKALTAAQAAAAFANLASGVTTGAAPAANGIYSGTFVSTYTTGAVVTTGSVVTVDATAKTAANGNTPISFSESVAAANPSVANKTAGVVSADAVTGVLGVANGTVTIDSAAVTGTAKLATVSLDGYGAATVASDALTSLNLAHSASTVGVTNAAATTLALGLNSVTGAINLGSTYTALNVTTSGDDSASAVTAGGVQALTITGTQAVDLSGSTLGALKTVTVSGSAGVTINASGSNVTAVNTSATTGKAVVSIDATKATYTGGAGVDVVTLTTTAPTKAVSLGAGDDTLVLATGTTSATVTLDGGAGTDILSMAAADAASASSTSAFADRITGFEKLKVGAAGAATTVDLANMDAINYVISAGATGTKEVFVATFSADTTAGHLSFDGIDFTGVVAGTAAATAGAFVTYYNAQAGANWVAVDNTDGTVTFTAKVAGAVTDILSAAFSTHGMGADVTVTAAAPTTQGADANPANTLTLTHFANNGTVELIGAAATTTVTLNDATGTSDSLNIITKVGTANLDFGTVAAAGVETLNITATDTDTSTSTGNGVQTATLAVTDAAAKSIVITGTSALTLSLNAANTAVTSIDGSAMSAKLIAATVAGAAAAATVKGGAGADQLTANHIGDTLIGGAGNDTLIVNAGLVTLTGGAGADTFDVSTATSNSNSYATITDISAGDKITFNSAAVNFLASKVTLANTAVFQDYANEAIKLSSDGQVSWFQYNGDTYIVENATGASTTQFTNGTDIIVKLTGIVDLSTASFSSSTHTVLIG</sequence>
<evidence type="ECO:0000313" key="3">
    <source>
        <dbReference type="Proteomes" id="UP000444316"/>
    </source>
</evidence>
<dbReference type="GO" id="GO:0005509">
    <property type="term" value="F:calcium ion binding"/>
    <property type="evidence" value="ECO:0007669"/>
    <property type="project" value="InterPro"/>
</dbReference>
<dbReference type="InterPro" id="IPR001343">
    <property type="entry name" value="Hemolysn_Ca-bd"/>
</dbReference>
<dbReference type="SUPFAM" id="SSF51120">
    <property type="entry name" value="beta-Roll"/>
    <property type="match status" value="1"/>
</dbReference>
<protein>
    <submittedName>
        <fullName evidence="2">DUF4214 domain-containing protein</fullName>
    </submittedName>
</protein>
<evidence type="ECO:0000313" key="2">
    <source>
        <dbReference type="EMBL" id="MYN44001.1"/>
    </source>
</evidence>
<accession>A0A845HWU6</accession>
<keyword evidence="3" id="KW-1185">Reference proteome</keyword>
<dbReference type="Proteomes" id="UP000444316">
    <property type="component" value="Unassembled WGS sequence"/>
</dbReference>
<comment type="caution">
    <text evidence="2">The sequence shown here is derived from an EMBL/GenBank/DDBJ whole genome shotgun (WGS) entry which is preliminary data.</text>
</comment>
<reference evidence="2" key="1">
    <citation type="submission" date="2019-12" db="EMBL/GenBank/DDBJ databases">
        <title>Novel species isolated from a subtropical stream in China.</title>
        <authorList>
            <person name="Lu H."/>
        </authorList>
    </citation>
    <scope>NUCLEOTIDE SEQUENCE [LARGE SCALE GENOMIC DNA]</scope>
    <source>
        <strain evidence="2">FT93W</strain>
    </source>
</reference>
<dbReference type="Pfam" id="PF13946">
    <property type="entry name" value="DUF4214"/>
    <property type="match status" value="1"/>
</dbReference>
<dbReference type="Pfam" id="PF00353">
    <property type="entry name" value="HemolysinCabind"/>
    <property type="match status" value="2"/>
</dbReference>
<dbReference type="RefSeq" id="WP_161033765.1">
    <property type="nucleotide sequence ID" value="NZ_WWCL01000001.1"/>
</dbReference>
<organism evidence="2 3">
    <name type="scientific">Duganella fentianensis</name>
    <dbReference type="NCBI Taxonomy" id="2692177"/>
    <lineage>
        <taxon>Bacteria</taxon>
        <taxon>Pseudomonadati</taxon>
        <taxon>Pseudomonadota</taxon>
        <taxon>Betaproteobacteria</taxon>
        <taxon>Burkholderiales</taxon>
        <taxon>Oxalobacteraceae</taxon>
        <taxon>Telluria group</taxon>
        <taxon>Duganella</taxon>
    </lineage>
</organism>
<feature type="domain" description="DUF4214" evidence="1">
    <location>
        <begin position="49"/>
        <end position="100"/>
    </location>
</feature>
<dbReference type="Gene3D" id="2.150.10.10">
    <property type="entry name" value="Serralysin-like metalloprotease, C-terminal"/>
    <property type="match status" value="1"/>
</dbReference>
<evidence type="ECO:0000259" key="1">
    <source>
        <dbReference type="Pfam" id="PF13946"/>
    </source>
</evidence>
<dbReference type="InterPro" id="IPR011049">
    <property type="entry name" value="Serralysin-like_metalloprot_C"/>
</dbReference>
<dbReference type="InterPro" id="IPR025282">
    <property type="entry name" value="DUF4214"/>
</dbReference>
<dbReference type="AlphaFoldDB" id="A0A845HWU6"/>
<proteinExistence type="predicted"/>